<keyword evidence="2" id="KW-1185">Reference proteome</keyword>
<comment type="caution">
    <text evidence="1">The sequence shown here is derived from an EMBL/GenBank/DDBJ whole genome shotgun (WGS) entry which is preliminary data.</text>
</comment>
<reference evidence="1 2" key="2">
    <citation type="journal article" date="2022" name="Mol. Ecol. Resour.">
        <title>The genomes of chicory, endive, great burdock and yacon provide insights into Asteraceae paleo-polyploidization history and plant inulin production.</title>
        <authorList>
            <person name="Fan W."/>
            <person name="Wang S."/>
            <person name="Wang H."/>
            <person name="Wang A."/>
            <person name="Jiang F."/>
            <person name="Liu H."/>
            <person name="Zhao H."/>
            <person name="Xu D."/>
            <person name="Zhang Y."/>
        </authorList>
    </citation>
    <scope>NUCLEOTIDE SEQUENCE [LARGE SCALE GENOMIC DNA]</scope>
    <source>
        <strain evidence="2">cv. Niubang</strain>
    </source>
</reference>
<evidence type="ECO:0000313" key="1">
    <source>
        <dbReference type="EMBL" id="KAI3667662.1"/>
    </source>
</evidence>
<dbReference type="Proteomes" id="UP001055879">
    <property type="component" value="Linkage Group LG17"/>
</dbReference>
<gene>
    <name evidence="1" type="ORF">L6452_42731</name>
</gene>
<accession>A0ACB8XJB3</accession>
<dbReference type="EMBL" id="CM042063">
    <property type="protein sequence ID" value="KAI3667662.1"/>
    <property type="molecule type" value="Genomic_DNA"/>
</dbReference>
<organism evidence="1 2">
    <name type="scientific">Arctium lappa</name>
    <name type="common">Greater burdock</name>
    <name type="synonym">Lappa major</name>
    <dbReference type="NCBI Taxonomy" id="4217"/>
    <lineage>
        <taxon>Eukaryota</taxon>
        <taxon>Viridiplantae</taxon>
        <taxon>Streptophyta</taxon>
        <taxon>Embryophyta</taxon>
        <taxon>Tracheophyta</taxon>
        <taxon>Spermatophyta</taxon>
        <taxon>Magnoliopsida</taxon>
        <taxon>eudicotyledons</taxon>
        <taxon>Gunneridae</taxon>
        <taxon>Pentapetalae</taxon>
        <taxon>asterids</taxon>
        <taxon>campanulids</taxon>
        <taxon>Asterales</taxon>
        <taxon>Asteraceae</taxon>
        <taxon>Carduoideae</taxon>
        <taxon>Cardueae</taxon>
        <taxon>Arctiinae</taxon>
        <taxon>Arctium</taxon>
    </lineage>
</organism>
<protein>
    <submittedName>
        <fullName evidence="1">Uncharacterized protein</fullName>
    </submittedName>
</protein>
<reference evidence="2" key="1">
    <citation type="journal article" date="2022" name="Mol. Ecol. Resour.">
        <title>The genomes of chicory, endive, great burdock and yacon provide insights into Asteraceae palaeo-polyploidization history and plant inulin production.</title>
        <authorList>
            <person name="Fan W."/>
            <person name="Wang S."/>
            <person name="Wang H."/>
            <person name="Wang A."/>
            <person name="Jiang F."/>
            <person name="Liu H."/>
            <person name="Zhao H."/>
            <person name="Xu D."/>
            <person name="Zhang Y."/>
        </authorList>
    </citation>
    <scope>NUCLEOTIDE SEQUENCE [LARGE SCALE GENOMIC DNA]</scope>
    <source>
        <strain evidence="2">cv. Niubang</strain>
    </source>
</reference>
<sequence>MPKTQTKSITRRNQYDLETLTMIIEVQVCESTKLPVKYLTATRFPFTSARIPKPHWSSSLLLHKCENFTTFLPSPSPPPPPPPSGGCG</sequence>
<evidence type="ECO:0000313" key="2">
    <source>
        <dbReference type="Proteomes" id="UP001055879"/>
    </source>
</evidence>
<name>A0ACB8XJB3_ARCLA</name>
<proteinExistence type="predicted"/>